<dbReference type="OrthoDB" id="10380538at2759"/>
<keyword evidence="3" id="KW-1185">Reference proteome</keyword>
<sequence length="108" mass="12942">MADYTFKQPFYVFYFNPERNTHQRVEIQGFGDYHESLDKPSRVHVFVDDCSRLYDSSRFYDFANHIEDLNVNDLKLLKSSIYTPYVRTEKIDSYCPWSETADEDEDES</sequence>
<proteinExistence type="predicted"/>
<gene>
    <name evidence="2" type="ORF">MERR_LOCUS45246</name>
</gene>
<evidence type="ECO:0000313" key="2">
    <source>
        <dbReference type="EMBL" id="CAA7058010.1"/>
    </source>
</evidence>
<reference evidence="2" key="1">
    <citation type="submission" date="2020-01" db="EMBL/GenBank/DDBJ databases">
        <authorList>
            <person name="Mishra B."/>
        </authorList>
    </citation>
    <scope>NUCLEOTIDE SEQUENCE [LARGE SCALE GENOMIC DNA]</scope>
</reference>
<name>A0A6D2LAE2_9BRAS</name>
<feature type="domain" description="F-box associated beta-propeller type 3" evidence="1">
    <location>
        <begin position="3"/>
        <end position="49"/>
    </location>
</feature>
<comment type="caution">
    <text evidence="2">The sequence shown here is derived from an EMBL/GenBank/DDBJ whole genome shotgun (WGS) entry which is preliminary data.</text>
</comment>
<dbReference type="Pfam" id="PF08268">
    <property type="entry name" value="FBA_3"/>
    <property type="match status" value="1"/>
</dbReference>
<dbReference type="InterPro" id="IPR013187">
    <property type="entry name" value="F-box-assoc_dom_typ3"/>
</dbReference>
<protein>
    <recommendedName>
        <fullName evidence="1">F-box associated beta-propeller type 3 domain-containing protein</fullName>
    </recommendedName>
</protein>
<evidence type="ECO:0000313" key="3">
    <source>
        <dbReference type="Proteomes" id="UP000467841"/>
    </source>
</evidence>
<dbReference type="Proteomes" id="UP000467841">
    <property type="component" value="Unassembled WGS sequence"/>
</dbReference>
<evidence type="ECO:0000259" key="1">
    <source>
        <dbReference type="Pfam" id="PF08268"/>
    </source>
</evidence>
<dbReference type="AlphaFoldDB" id="A0A6D2LAE2"/>
<accession>A0A6D2LAE2</accession>
<dbReference type="EMBL" id="CACVBM020001717">
    <property type="protein sequence ID" value="CAA7058010.1"/>
    <property type="molecule type" value="Genomic_DNA"/>
</dbReference>
<organism evidence="2 3">
    <name type="scientific">Microthlaspi erraticum</name>
    <dbReference type="NCBI Taxonomy" id="1685480"/>
    <lineage>
        <taxon>Eukaryota</taxon>
        <taxon>Viridiplantae</taxon>
        <taxon>Streptophyta</taxon>
        <taxon>Embryophyta</taxon>
        <taxon>Tracheophyta</taxon>
        <taxon>Spermatophyta</taxon>
        <taxon>Magnoliopsida</taxon>
        <taxon>eudicotyledons</taxon>
        <taxon>Gunneridae</taxon>
        <taxon>Pentapetalae</taxon>
        <taxon>rosids</taxon>
        <taxon>malvids</taxon>
        <taxon>Brassicales</taxon>
        <taxon>Brassicaceae</taxon>
        <taxon>Coluteocarpeae</taxon>
        <taxon>Microthlaspi</taxon>
    </lineage>
</organism>